<evidence type="ECO:0000256" key="2">
    <source>
        <dbReference type="ARBA" id="ARBA00022448"/>
    </source>
</evidence>
<feature type="transmembrane region" description="Helical" evidence="13">
    <location>
        <begin position="59"/>
        <end position="79"/>
    </location>
</feature>
<sequence length="214" mass="23348">MTAARFVLIPLALFALSFGASPAVAADVAEELHDAEHELHDAAHDDHPEGLPAGFDADLALVSGIVFLLFLAALTFLAWKPVSAGLNKREERIRSDLATAEKHRVESERLMSQHSAEMAKAQDQVKEILAEARRDAEVARQNILADAQASAKTERDRALHDIEQAKDQAMAELFAGFNDQLAAATEQVLGRTLTDETQQKLIDQSIAEFRGSRA</sequence>
<feature type="coiled-coil region" evidence="15">
    <location>
        <begin position="104"/>
        <end position="168"/>
    </location>
</feature>
<dbReference type="InterPro" id="IPR002146">
    <property type="entry name" value="ATP_synth_b/b'su_bac/chlpt"/>
</dbReference>
<gene>
    <name evidence="13 17" type="primary">atpF</name>
    <name evidence="17" type="ORF">LzC2_35060</name>
</gene>
<evidence type="ECO:0000256" key="8">
    <source>
        <dbReference type="ARBA" id="ARBA00023136"/>
    </source>
</evidence>
<keyword evidence="8 13" id="KW-0472">Membrane</keyword>
<evidence type="ECO:0000256" key="10">
    <source>
        <dbReference type="ARBA" id="ARBA00025198"/>
    </source>
</evidence>
<dbReference type="EMBL" id="WTPX01000149">
    <property type="protein sequence ID" value="NNJ27404.1"/>
    <property type="molecule type" value="Genomic_DNA"/>
</dbReference>
<proteinExistence type="inferred from homology"/>
<evidence type="ECO:0000256" key="9">
    <source>
        <dbReference type="ARBA" id="ARBA00023310"/>
    </source>
</evidence>
<evidence type="ECO:0000256" key="5">
    <source>
        <dbReference type="ARBA" id="ARBA00022781"/>
    </source>
</evidence>
<keyword evidence="18" id="KW-1185">Reference proteome</keyword>
<comment type="subcellular location">
    <subcellularLocation>
        <location evidence="13">Cell membrane</location>
        <topology evidence="13">Single-pass membrane protein</topology>
    </subcellularLocation>
    <subcellularLocation>
        <location evidence="12">Endomembrane system</location>
        <topology evidence="12">Single-pass membrane protein</topology>
    </subcellularLocation>
</comment>
<evidence type="ECO:0000313" key="17">
    <source>
        <dbReference type="EMBL" id="NNJ27404.1"/>
    </source>
</evidence>
<comment type="similarity">
    <text evidence="1 13 14">Belongs to the ATPase B chain family.</text>
</comment>
<keyword evidence="4 13" id="KW-0812">Transmembrane</keyword>
<dbReference type="Pfam" id="PF00430">
    <property type="entry name" value="ATP-synt_B"/>
    <property type="match status" value="1"/>
</dbReference>
<organism evidence="17 18">
    <name type="scientific">Alienimonas chondri</name>
    <dbReference type="NCBI Taxonomy" id="2681879"/>
    <lineage>
        <taxon>Bacteria</taxon>
        <taxon>Pseudomonadati</taxon>
        <taxon>Planctomycetota</taxon>
        <taxon>Planctomycetia</taxon>
        <taxon>Planctomycetales</taxon>
        <taxon>Planctomycetaceae</taxon>
        <taxon>Alienimonas</taxon>
    </lineage>
</organism>
<feature type="chain" id="PRO_5047465564" description="ATP synthase subunit b" evidence="16">
    <location>
        <begin position="26"/>
        <end position="214"/>
    </location>
</feature>
<keyword evidence="16" id="KW-0732">Signal</keyword>
<evidence type="ECO:0000256" key="6">
    <source>
        <dbReference type="ARBA" id="ARBA00022989"/>
    </source>
</evidence>
<evidence type="ECO:0000256" key="1">
    <source>
        <dbReference type="ARBA" id="ARBA00005513"/>
    </source>
</evidence>
<keyword evidence="2 13" id="KW-0813">Transport</keyword>
<dbReference type="Proteomes" id="UP000609651">
    <property type="component" value="Unassembled WGS sequence"/>
</dbReference>
<comment type="caution">
    <text evidence="17">The sequence shown here is derived from an EMBL/GenBank/DDBJ whole genome shotgun (WGS) entry which is preliminary data.</text>
</comment>
<keyword evidence="15" id="KW-0175">Coiled coil</keyword>
<comment type="function">
    <text evidence="10 13">F(1)F(0) ATP synthase produces ATP from ADP in the presence of a proton or sodium gradient. F-type ATPases consist of two structural domains, F(1) containing the extramembraneous catalytic core and F(0) containing the membrane proton channel, linked together by a central stalk and a peripheral stalk. During catalysis, ATP synthesis in the catalytic domain of F(1) is coupled via a rotary mechanism of the central stalk subunits to proton translocation.</text>
</comment>
<evidence type="ECO:0000313" key="18">
    <source>
        <dbReference type="Proteomes" id="UP000609651"/>
    </source>
</evidence>
<evidence type="ECO:0000256" key="14">
    <source>
        <dbReference type="RuleBase" id="RU003848"/>
    </source>
</evidence>
<dbReference type="PANTHER" id="PTHR33445:SF1">
    <property type="entry name" value="ATP SYNTHASE SUBUNIT B"/>
    <property type="match status" value="1"/>
</dbReference>
<evidence type="ECO:0000256" key="12">
    <source>
        <dbReference type="ARBA" id="ARBA00037847"/>
    </source>
</evidence>
<keyword evidence="9 13" id="KW-0066">ATP synthesis</keyword>
<evidence type="ECO:0000256" key="7">
    <source>
        <dbReference type="ARBA" id="ARBA00023065"/>
    </source>
</evidence>
<keyword evidence="5 13" id="KW-0375">Hydrogen ion transport</keyword>
<keyword evidence="6 13" id="KW-1133">Transmembrane helix</keyword>
<evidence type="ECO:0000256" key="13">
    <source>
        <dbReference type="HAMAP-Rule" id="MF_01398"/>
    </source>
</evidence>
<dbReference type="PANTHER" id="PTHR33445">
    <property type="entry name" value="ATP SYNTHASE SUBUNIT B', CHLOROPLASTIC"/>
    <property type="match status" value="1"/>
</dbReference>
<reference evidence="17 18" key="1">
    <citation type="journal article" date="2020" name="Syst. Appl. Microbiol.">
        <title>Alienimonas chondri sp. nov., a novel planctomycete isolated from the biofilm of the red alga Chondrus crispus.</title>
        <authorList>
            <person name="Vitorino I."/>
            <person name="Albuquerque L."/>
            <person name="Wiegand S."/>
            <person name="Kallscheuer N."/>
            <person name="da Costa M.S."/>
            <person name="Lobo-da-Cunha A."/>
            <person name="Jogler C."/>
            <person name="Lage O.M."/>
        </authorList>
    </citation>
    <scope>NUCLEOTIDE SEQUENCE [LARGE SCALE GENOMIC DNA]</scope>
    <source>
        <strain evidence="17 18">LzC2</strain>
    </source>
</reference>
<evidence type="ECO:0000256" key="3">
    <source>
        <dbReference type="ARBA" id="ARBA00022547"/>
    </source>
</evidence>
<accession>A0ABX1VH33</accession>
<comment type="subunit">
    <text evidence="13">F-type ATPases have 2 components, F(1) - the catalytic core - and F(0) - the membrane proton channel. F(1) has five subunits: alpha(3), beta(3), gamma(1), delta(1), epsilon(1). F(0) has three main subunits: a(1), b(2) and c(10-14). The alpha and beta chains form an alternating ring which encloses part of the gamma chain. F(1) is attached to F(0) by a central stalk formed by the gamma and epsilon chains, while a peripheral stalk is formed by the delta and b chains.</text>
</comment>
<name>A0ABX1VH33_9PLAN</name>
<feature type="signal peptide" evidence="16">
    <location>
        <begin position="1"/>
        <end position="25"/>
    </location>
</feature>
<keyword evidence="13" id="KW-1003">Cell membrane</keyword>
<evidence type="ECO:0000256" key="15">
    <source>
        <dbReference type="SAM" id="Coils"/>
    </source>
</evidence>
<dbReference type="HAMAP" id="MF_01398">
    <property type="entry name" value="ATP_synth_b_bprime"/>
    <property type="match status" value="1"/>
</dbReference>
<keyword evidence="7 13" id="KW-0406">Ion transport</keyword>
<evidence type="ECO:0000256" key="4">
    <source>
        <dbReference type="ARBA" id="ARBA00022692"/>
    </source>
</evidence>
<dbReference type="RefSeq" id="WP_171189308.1">
    <property type="nucleotide sequence ID" value="NZ_WTPX01000149.1"/>
</dbReference>
<keyword evidence="3 13" id="KW-0138">CF(0)</keyword>
<evidence type="ECO:0000256" key="16">
    <source>
        <dbReference type="SAM" id="SignalP"/>
    </source>
</evidence>
<protein>
    <recommendedName>
        <fullName evidence="13">ATP synthase subunit b</fullName>
    </recommendedName>
    <alternativeName>
        <fullName evidence="13">ATP synthase F(0) sector subunit b</fullName>
    </alternativeName>
    <alternativeName>
        <fullName evidence="13">ATPase subunit I</fullName>
    </alternativeName>
    <alternativeName>
        <fullName evidence="13">F-type ATPase subunit b</fullName>
        <shortName evidence="13">F-ATPase subunit b</shortName>
    </alternativeName>
</protein>
<dbReference type="InterPro" id="IPR050059">
    <property type="entry name" value="ATP_synthase_B_chain"/>
</dbReference>
<dbReference type="CDD" id="cd06503">
    <property type="entry name" value="ATP-synt_Fo_b"/>
    <property type="match status" value="1"/>
</dbReference>
<comment type="function">
    <text evidence="11">Component of the F(0) channel, it forms part of the peripheral stalk, linking F(1) to F(0). The b'-subunit is a diverged and duplicated form of b found in plants and photosynthetic bacteria.</text>
</comment>
<evidence type="ECO:0000256" key="11">
    <source>
        <dbReference type="ARBA" id="ARBA00025614"/>
    </source>
</evidence>